<dbReference type="Pfam" id="PF02518">
    <property type="entry name" value="HATPase_c"/>
    <property type="match status" value="1"/>
</dbReference>
<dbReference type="InterPro" id="IPR036890">
    <property type="entry name" value="HATPase_C_sf"/>
</dbReference>
<evidence type="ECO:0000256" key="2">
    <source>
        <dbReference type="ARBA" id="ARBA00004429"/>
    </source>
</evidence>
<dbReference type="KEGG" id="hse:Hsero_3645"/>
<dbReference type="SUPFAM" id="SSF55781">
    <property type="entry name" value="GAF domain-like"/>
    <property type="match status" value="1"/>
</dbReference>
<dbReference type="Pfam" id="PF00672">
    <property type="entry name" value="HAMP"/>
    <property type="match status" value="1"/>
</dbReference>
<dbReference type="InterPro" id="IPR005467">
    <property type="entry name" value="His_kinase_dom"/>
</dbReference>
<dbReference type="Proteomes" id="UP000000329">
    <property type="component" value="Chromosome"/>
</dbReference>
<dbReference type="Pfam" id="PF07730">
    <property type="entry name" value="HisKA_3"/>
    <property type="match status" value="1"/>
</dbReference>
<evidence type="ECO:0000259" key="17">
    <source>
        <dbReference type="PROSITE" id="PS50885"/>
    </source>
</evidence>
<dbReference type="Gene3D" id="6.10.340.10">
    <property type="match status" value="1"/>
</dbReference>
<dbReference type="AlphaFoldDB" id="D8IQL1"/>
<dbReference type="Gene3D" id="3.30.450.40">
    <property type="match status" value="1"/>
</dbReference>
<evidence type="ECO:0000256" key="5">
    <source>
        <dbReference type="ARBA" id="ARBA00022553"/>
    </source>
</evidence>
<dbReference type="GeneID" id="29391416"/>
<dbReference type="Pfam" id="PF13675">
    <property type="entry name" value="PilJ"/>
    <property type="match status" value="1"/>
</dbReference>
<dbReference type="EC" id="2.7.13.3" evidence="14"/>
<dbReference type="PROSITE" id="PS50885">
    <property type="entry name" value="HAMP"/>
    <property type="match status" value="1"/>
</dbReference>
<dbReference type="PIRSF" id="PIRSF003167">
    <property type="entry name" value="STHK_NarX/NarQ"/>
    <property type="match status" value="1"/>
</dbReference>
<evidence type="ECO:0000256" key="8">
    <source>
        <dbReference type="ARBA" id="ARBA00022741"/>
    </source>
</evidence>
<dbReference type="RefSeq" id="WP_013235586.1">
    <property type="nucleotide sequence ID" value="NC_014323.1"/>
</dbReference>
<evidence type="ECO:0000256" key="6">
    <source>
        <dbReference type="ARBA" id="ARBA00022679"/>
    </source>
</evidence>
<proteinExistence type="predicted"/>
<evidence type="ECO:0000256" key="15">
    <source>
        <dbReference type="SAM" id="Phobius"/>
    </source>
</evidence>
<dbReference type="InterPro" id="IPR050482">
    <property type="entry name" value="Sensor_HK_TwoCompSys"/>
</dbReference>
<evidence type="ECO:0000256" key="7">
    <source>
        <dbReference type="ARBA" id="ARBA00022692"/>
    </source>
</evidence>
<keyword evidence="13 14" id="KW-0472">Membrane</keyword>
<keyword evidence="3 14" id="KW-1003">Cell membrane</keyword>
<dbReference type="STRING" id="757424.Hsero_3645"/>
<evidence type="ECO:0000313" key="18">
    <source>
        <dbReference type="EMBL" id="ADJ65123.1"/>
    </source>
</evidence>
<evidence type="ECO:0000259" key="16">
    <source>
        <dbReference type="PROSITE" id="PS50109"/>
    </source>
</evidence>
<feature type="domain" description="Histidine kinase" evidence="16">
    <location>
        <begin position="453"/>
        <end position="646"/>
    </location>
</feature>
<keyword evidence="10 14" id="KW-0067">ATP-binding</keyword>
<dbReference type="InterPro" id="IPR042295">
    <property type="entry name" value="NarX-like_N_sf"/>
</dbReference>
<reference evidence="18 19" key="1">
    <citation type="submission" date="2010-04" db="EMBL/GenBank/DDBJ databases">
        <title>The genome of Herbaspirillum seropedicae SmR1, an endophytic, nitrogen-fixing, plant-growth promoting beta-Proteobacteria.</title>
        <authorList>
            <person name="Pedrosa F.O."/>
            <person name="Monteiro R.A."/>
            <person name="Wassem R."/>
            <person name="Cruz L.M."/>
            <person name="Ayub R.A."/>
            <person name="Colauto N.B."/>
            <person name="Fernandez M.A."/>
            <person name="Fungaro M.H.P."/>
            <person name="Grisard E.C."/>
            <person name="Hungria M."/>
            <person name="Madeira H.M.F."/>
            <person name="Nodari R.O."/>
            <person name="Osaku C.A."/>
            <person name="Petzl-Erler M.L."/>
            <person name="Terenzi H."/>
            <person name="Vieira L.G.E."/>
            <person name="Almeida M.I.M."/>
            <person name="Alves L.R."/>
            <person name="Arantes O.M.N."/>
            <person name="Balsanelli E."/>
            <person name="Barcellos F.G."/>
            <person name="Baura V.A."/>
            <person name="Binde D.R."/>
            <person name="Campo R.J."/>
            <person name="Chubatsu L.S."/>
            <person name="Chueire L.M.O."/>
            <person name="Ciferri R.R."/>
            <person name="Correa L.C."/>
            <person name="da Conceicao Silva J.L."/>
            <person name="Dabul A.N.G."/>
            <person name="Dambros B.P."/>
            <person name="Faoro H."/>
            <person name="Favetti A."/>
            <person name="Friedermann G."/>
            <person name="Furlaneto M.C."/>
            <person name="Gasques L.S."/>
            <person name="Gimenes C.C.T."/>
            <person name="Gioppo N.M.R."/>
            <person name="Glienke-Blanco C."/>
            <person name="Godoy L.P."/>
            <person name="Guerra M.P."/>
            <person name="Karp S."/>
            <person name="Kava-Cordeiro V."/>
            <person name="Margarido V.P."/>
            <person name="Mathioni S.M."/>
            <person name="Menck-Soares M.A."/>
            <person name="Murace N.K."/>
            <person name="Nicolas M.F."/>
            <person name="Oliveira C.E.C."/>
            <person name="Pagnan N.A.B."/>
            <person name="Pamphile J.A."/>
            <person name="Patussi E.V."/>
            <person name="Pereira L.F.P."/>
            <person name="Pereira-Ferrari L."/>
            <person name="Pinto F.G.S."/>
            <person name="Precoma C."/>
            <person name="Prioli A.J."/>
            <person name="Prioli S.M.A.P."/>
            <person name="Raittz R.T."/>
            <person name="Ramos H.J.O."/>
            <person name="Ribeiro E.M.S.F."/>
            <person name="Rigo L.U."/>
            <person name="Rocha C.L.M.S.C."/>
            <person name="Rocha S.N."/>
            <person name="Santos K."/>
            <person name="Satori D."/>
            <person name="Silva A.G."/>
            <person name="Simao R.C.G."/>
            <person name="Soares M.A.M."/>
            <person name="Souza E.M."/>
            <person name="Steffens M.B.R."/>
            <person name="Steindel M."/>
            <person name="Tadra-Sfeir M.Z."/>
            <person name="Takahashi E.K."/>
            <person name="Torres R.A."/>
            <person name="Valle J.S."/>
            <person name="Vernal J.I."/>
            <person name="Vilas-Boas L.A."/>
            <person name="Watanabe M.A.E."/>
            <person name="Weiss V.A."/>
            <person name="Yates M.A."/>
            <person name="Souza E.M."/>
        </authorList>
    </citation>
    <scope>NUCLEOTIDE SEQUENCE [LARGE SCALE GENOMIC DNA]</scope>
    <source>
        <strain evidence="18 19">SmR1</strain>
    </source>
</reference>
<dbReference type="GO" id="GO:0005886">
    <property type="term" value="C:plasma membrane"/>
    <property type="evidence" value="ECO:0007669"/>
    <property type="project" value="UniProtKB-SubCell"/>
</dbReference>
<comment type="subcellular location">
    <subcellularLocation>
        <location evidence="2">Cell inner membrane</location>
        <topology evidence="2">Multi-pass membrane protein</topology>
    </subcellularLocation>
</comment>
<keyword evidence="9 14" id="KW-0418">Kinase</keyword>
<comment type="catalytic activity">
    <reaction evidence="1 14">
        <text>ATP + protein L-histidine = ADP + protein N-phospho-L-histidine.</text>
        <dbReference type="EC" id="2.7.13.3"/>
    </reaction>
</comment>
<keyword evidence="5" id="KW-0597">Phosphoprotein</keyword>
<dbReference type="CDD" id="cd16917">
    <property type="entry name" value="HATPase_UhpB-NarQ-NarX-like"/>
    <property type="match status" value="1"/>
</dbReference>
<evidence type="ECO:0000256" key="14">
    <source>
        <dbReference type="PIRNR" id="PIRNR003167"/>
    </source>
</evidence>
<keyword evidence="8 14" id="KW-0547">Nucleotide-binding</keyword>
<dbReference type="InterPro" id="IPR029016">
    <property type="entry name" value="GAF-like_dom_sf"/>
</dbReference>
<evidence type="ECO:0000313" key="19">
    <source>
        <dbReference type="Proteomes" id="UP000000329"/>
    </source>
</evidence>
<dbReference type="EMBL" id="CP002039">
    <property type="protein sequence ID" value="ADJ65123.1"/>
    <property type="molecule type" value="Genomic_DNA"/>
</dbReference>
<dbReference type="SMART" id="SM00387">
    <property type="entry name" value="HATPase_c"/>
    <property type="match status" value="1"/>
</dbReference>
<dbReference type="InterPro" id="IPR003594">
    <property type="entry name" value="HATPase_dom"/>
</dbReference>
<dbReference type="GO" id="GO:0005524">
    <property type="term" value="F:ATP binding"/>
    <property type="evidence" value="ECO:0007669"/>
    <property type="project" value="UniProtKB-UniRule"/>
</dbReference>
<keyword evidence="6 14" id="KW-0808">Transferase</keyword>
<feature type="transmembrane region" description="Helical" evidence="15">
    <location>
        <begin position="189"/>
        <end position="209"/>
    </location>
</feature>
<accession>D8IQL1</accession>
<dbReference type="PANTHER" id="PTHR24421">
    <property type="entry name" value="NITRATE/NITRITE SENSOR PROTEIN NARX-RELATED"/>
    <property type="match status" value="1"/>
</dbReference>
<name>D8IQL1_HERSS</name>
<dbReference type="HOGENOM" id="CLU_000445_20_10_4"/>
<dbReference type="Gene3D" id="3.30.565.10">
    <property type="entry name" value="Histidine kinase-like ATPase, C-terminal domain"/>
    <property type="match status" value="1"/>
</dbReference>
<evidence type="ECO:0000256" key="9">
    <source>
        <dbReference type="ARBA" id="ARBA00022777"/>
    </source>
</evidence>
<evidence type="ECO:0000256" key="10">
    <source>
        <dbReference type="ARBA" id="ARBA00022840"/>
    </source>
</evidence>
<dbReference type="InterPro" id="IPR016380">
    <property type="entry name" value="Sig_transdc_His_kin_NarX/NarQ"/>
</dbReference>
<gene>
    <name evidence="18" type="primary">narX</name>
    <name evidence="18" type="ordered locus">Hsero_3645</name>
</gene>
<dbReference type="GO" id="GO:0046983">
    <property type="term" value="F:protein dimerization activity"/>
    <property type="evidence" value="ECO:0007669"/>
    <property type="project" value="UniProtKB-UniRule"/>
</dbReference>
<dbReference type="Pfam" id="PF13185">
    <property type="entry name" value="GAF_2"/>
    <property type="match status" value="1"/>
</dbReference>
<keyword evidence="11 15" id="KW-1133">Transmembrane helix</keyword>
<dbReference type="SMART" id="SM00304">
    <property type="entry name" value="HAMP"/>
    <property type="match status" value="1"/>
</dbReference>
<dbReference type="GO" id="GO:0000155">
    <property type="term" value="F:phosphorelay sensor kinase activity"/>
    <property type="evidence" value="ECO:0007669"/>
    <property type="project" value="UniProtKB-UniRule"/>
</dbReference>
<dbReference type="InterPro" id="IPR011712">
    <property type="entry name" value="Sig_transdc_His_kin_sub3_dim/P"/>
</dbReference>
<dbReference type="SUPFAM" id="SSF55874">
    <property type="entry name" value="ATPase domain of HSP90 chaperone/DNA topoisomerase II/histidine kinase"/>
    <property type="match status" value="1"/>
</dbReference>
<keyword evidence="4 14" id="KW-0997">Cell inner membrane</keyword>
<dbReference type="InterPro" id="IPR003660">
    <property type="entry name" value="HAMP_dom"/>
</dbReference>
<dbReference type="eggNOG" id="COG3850">
    <property type="taxonomic scope" value="Bacteria"/>
</dbReference>
<sequence length="650" mass="72804">MDPAAAPFAPLPPHKRLTFRILLMTLIGLGLTMTAIGYTLLLSWQLEGGGTVINEAGSLRMRSYQLGLALEMHQRDSAVLPEIERFDQILRSLHTGQGDQSGQGGQPSFVPPRGPIHEQLLRVQDGWTHRMQVHARAALETADPVLRRQAITLYLQELPDFVDDINLLVALVEADLAGKTTWLRLCQTALIFLALAASIAVLYLLYLWIVGPVRRMQAGIARMSMNDLDVRLPIESADEFGQLACAFNQMADHVRSVHRTLEQRVAEKTAQLQEQNDEVSTLYEVTGFLSGAHAIEALCGGFLQRIMARLQADGGTVRILDERGHLHLTVHEGVSEAIIEAERCLKVDDCLCGSATQQGVIIVRDFHELGERRRYRCKEEGARSIGIFQILVREQVIGSFSLHFSHPREISADERRLLETLGRHLGSAIENQRLIAREKEFAIANERNLLAQGLHDSIAQGLNFLNLQVQMLEDSLARDRLDEIRDIAPLLRTGVQENYEDVRELLLNFRTRLQDSNLDSEMRKALDKLQRQSGLQGQITLTGDGPPLAPEQQLQVLFILQEALSNIRKHARAQQVQISVDNRQDFRMTVSDDGHGFTLESARAKGLEHVGLRIMQERAERLGANLEIDSQPGHGTRIALTLLRQERLVA</sequence>
<dbReference type="SMART" id="SM00065">
    <property type="entry name" value="GAF"/>
    <property type="match status" value="1"/>
</dbReference>
<dbReference type="Gene3D" id="1.20.5.1930">
    <property type="match status" value="1"/>
</dbReference>
<dbReference type="InterPro" id="IPR029095">
    <property type="entry name" value="NarX-like_N"/>
</dbReference>
<evidence type="ECO:0000256" key="3">
    <source>
        <dbReference type="ARBA" id="ARBA00022475"/>
    </source>
</evidence>
<keyword evidence="7 15" id="KW-0812">Transmembrane</keyword>
<keyword evidence="12 14" id="KW-0902">Two-component regulatory system</keyword>
<dbReference type="Gene3D" id="1.20.120.960">
    <property type="entry name" value="Histidine kinase NarX, sensor domain"/>
    <property type="match status" value="1"/>
</dbReference>
<protein>
    <recommendedName>
        <fullName evidence="14">Sensor protein</fullName>
        <ecNumber evidence="14">2.7.13.3</ecNumber>
    </recommendedName>
</protein>
<feature type="domain" description="HAMP" evidence="17">
    <location>
        <begin position="207"/>
        <end position="259"/>
    </location>
</feature>
<dbReference type="PROSITE" id="PS50109">
    <property type="entry name" value="HIS_KIN"/>
    <property type="match status" value="1"/>
</dbReference>
<keyword evidence="19" id="KW-1185">Reference proteome</keyword>
<organism evidence="18 19">
    <name type="scientific">Herbaspirillum seropedicae (strain SmR1)</name>
    <dbReference type="NCBI Taxonomy" id="757424"/>
    <lineage>
        <taxon>Bacteria</taxon>
        <taxon>Pseudomonadati</taxon>
        <taxon>Pseudomonadota</taxon>
        <taxon>Betaproteobacteria</taxon>
        <taxon>Burkholderiales</taxon>
        <taxon>Oxalobacteraceae</taxon>
        <taxon>Herbaspirillum</taxon>
    </lineage>
</organism>
<evidence type="ECO:0000256" key="4">
    <source>
        <dbReference type="ARBA" id="ARBA00022519"/>
    </source>
</evidence>
<evidence type="ECO:0000256" key="1">
    <source>
        <dbReference type="ARBA" id="ARBA00000085"/>
    </source>
</evidence>
<feature type="transmembrane region" description="Helical" evidence="15">
    <location>
        <begin position="20"/>
        <end position="41"/>
    </location>
</feature>
<dbReference type="InterPro" id="IPR003018">
    <property type="entry name" value="GAF"/>
</dbReference>
<dbReference type="PANTHER" id="PTHR24421:SF10">
    <property type="entry name" value="NITRATE_NITRITE SENSOR PROTEIN NARQ"/>
    <property type="match status" value="1"/>
</dbReference>
<evidence type="ECO:0000256" key="11">
    <source>
        <dbReference type="ARBA" id="ARBA00022989"/>
    </source>
</evidence>
<dbReference type="OrthoDB" id="9811306at2"/>
<evidence type="ECO:0000256" key="13">
    <source>
        <dbReference type="ARBA" id="ARBA00023136"/>
    </source>
</evidence>
<dbReference type="CDD" id="cd06225">
    <property type="entry name" value="HAMP"/>
    <property type="match status" value="1"/>
</dbReference>
<evidence type="ECO:0000256" key="12">
    <source>
        <dbReference type="ARBA" id="ARBA00023012"/>
    </source>
</evidence>
<dbReference type="SUPFAM" id="SSF158472">
    <property type="entry name" value="HAMP domain-like"/>
    <property type="match status" value="1"/>
</dbReference>